<dbReference type="Gene3D" id="2.60.40.1120">
    <property type="entry name" value="Carboxypeptidase-like, regulatory domain"/>
    <property type="match status" value="1"/>
</dbReference>
<keyword evidence="3" id="KW-1185">Reference proteome</keyword>
<proteinExistence type="predicted"/>
<evidence type="ECO:0000313" key="3">
    <source>
        <dbReference type="Proteomes" id="UP000077013"/>
    </source>
</evidence>
<dbReference type="AlphaFoldDB" id="A0A167IJD3"/>
<dbReference type="RefSeq" id="WP_068589607.1">
    <property type="nucleotide sequence ID" value="NZ_LRXL01000026.1"/>
</dbReference>
<reference evidence="2 3" key="1">
    <citation type="submission" date="2016-02" db="EMBL/GenBank/DDBJ databases">
        <title>Ulvibacter sp. LPB0005, isolated from Thais luteostoma.</title>
        <authorList>
            <person name="Shin S.-K."/>
            <person name="Yi H."/>
        </authorList>
    </citation>
    <scope>NUCLEOTIDE SEQUENCE [LARGE SCALE GENOMIC DNA]</scope>
    <source>
        <strain evidence="2 3">LPB0005</strain>
    </source>
</reference>
<name>A0A167IJD3_9FLAO</name>
<dbReference type="Proteomes" id="UP000077013">
    <property type="component" value="Unassembled WGS sequence"/>
</dbReference>
<dbReference type="SUPFAM" id="SSF56935">
    <property type="entry name" value="Porins"/>
    <property type="match status" value="1"/>
</dbReference>
<dbReference type="EMBL" id="LRXL01000026">
    <property type="protein sequence ID" value="OAB79714.1"/>
    <property type="molecule type" value="Genomic_DNA"/>
</dbReference>
<feature type="chain" id="PRO_5007888201" evidence="1">
    <location>
        <begin position="19"/>
        <end position="909"/>
    </location>
</feature>
<dbReference type="STRING" id="1763537.ULVI_02930"/>
<evidence type="ECO:0000256" key="1">
    <source>
        <dbReference type="SAM" id="SignalP"/>
    </source>
</evidence>
<gene>
    <name evidence="2" type="ORF">ULVI_02930</name>
</gene>
<keyword evidence="1" id="KW-0732">Signal</keyword>
<accession>A0A167IJD3</accession>
<dbReference type="OrthoDB" id="603275at2"/>
<comment type="caution">
    <text evidence="2">The sequence shown here is derived from an EMBL/GenBank/DDBJ whole genome shotgun (WGS) entry which is preliminary data.</text>
</comment>
<dbReference type="SUPFAM" id="SSF49464">
    <property type="entry name" value="Carboxypeptidase regulatory domain-like"/>
    <property type="match status" value="1"/>
</dbReference>
<dbReference type="InterPro" id="IPR008969">
    <property type="entry name" value="CarboxyPept-like_regulatory"/>
</dbReference>
<organism evidence="2 3">
    <name type="scientific">Cochleicola gelatinilyticus</name>
    <dbReference type="NCBI Taxonomy" id="1763537"/>
    <lineage>
        <taxon>Bacteria</taxon>
        <taxon>Pseudomonadati</taxon>
        <taxon>Bacteroidota</taxon>
        <taxon>Flavobacteriia</taxon>
        <taxon>Flavobacteriales</taxon>
        <taxon>Flavobacteriaceae</taxon>
        <taxon>Cochleicola</taxon>
    </lineage>
</organism>
<sequence length="909" mass="102585">MKNLLLVTVLFVTAIASAQSIKVRGTIKDSIGDPLELANVIATVEGSGDIESYAITNYEGRYQLDLPKNGTYLLTASFLGYETVRKTVVIPEDGEDREDHFILNSLADELEGVEITYEMPVTVSGDTISYNADSFNTGNERKLGDVMKNLPGVEVNEDGEIEVEGKAVTKVMIDGKDFFDGDSKLATKNIPADAVDKVQVLRNYNEVNQMRGLGNDQDNVAINIKLKEGKKNFWFGEVTAGGGVIGEDEAGYLAHPKLFYYSPKYSINLITDFNNIGEVPFTPRDYFNFTGGFRNFNRGGGTTFNISESDLGFAVAQNNRASELESKFIAGNFSYAASKTLDLSGFAILSDNKTNIVNNNIRQFIGTGTTETTTSTNDQRSQLGMLKLSSVFKPNVNFQLDYDALIKLSKQTEDAGTLSIVNSFPNDISEVKENTPVSINQNTNAYYTLDDKNIFAGQLQHLYQNEDPFYNAIQDAIPFPGVFTQGENGEIFDPLEASDRYNINQRKKVVSNKIDAKIDHYYVLNNTSNLNFTLGATLSSQQFDSGIFQILDNGTTNTFTEADFNNDVTYNFSDIFLGAHYKVKSGEFIFTPGLTLHNYTLKNEQLGTTVKQNDWKVLPDVNVIWEIKKSENLRFNYSIAAQYTDINDYARAYVFNDYNRLFRGNRNLENALSHNYNLTYFSFNLFNYTNVSGSLNYTRRIDGYKNNSRIEGISQVGSLFNIDSNFPDETWSAFGRFSKRIKKLQFAISGSVSLNTSNNLINADIRESKNFTQNYNPSVRSNFKEWPNFEVGYRLNINEYENGGTVNTFFTNRPYVNLDVIFLKDFTLNAEWDYYKYTNKANTVDNSYSFVNANLYYQKGESPWEFQIQATNLLDTKSINSDSFNEQFNTTSEYAVLPRILMFVVKYDL</sequence>
<keyword evidence="2" id="KW-0675">Receptor</keyword>
<protein>
    <submittedName>
        <fullName evidence="2">TonB-dependent receptor</fullName>
    </submittedName>
</protein>
<evidence type="ECO:0000313" key="2">
    <source>
        <dbReference type="EMBL" id="OAB79714.1"/>
    </source>
</evidence>
<feature type="signal peptide" evidence="1">
    <location>
        <begin position="1"/>
        <end position="18"/>
    </location>
</feature>
<dbReference type="Pfam" id="PF13620">
    <property type="entry name" value="CarboxypepD_reg"/>
    <property type="match status" value="1"/>
</dbReference>